<gene>
    <name evidence="1" type="ORF">OG994_25610</name>
</gene>
<sequence>MNPDGALEIAFDVPGWPPLKNEARSMLAAGHKHHRSVRALLEAAAVASRQVGWTIVSADIALDVVVQAPAGRPPGDATNYLGGIGDVLQDKSHRTSMDLSHLGALQEVALYVDDRQIRRVTYSVELAESASYSVRVSILGGW</sequence>
<dbReference type="Proteomes" id="UP001432190">
    <property type="component" value="Chromosome"/>
</dbReference>
<keyword evidence="2" id="KW-1185">Reference proteome</keyword>
<proteinExistence type="predicted"/>
<reference evidence="1" key="1">
    <citation type="submission" date="2022-10" db="EMBL/GenBank/DDBJ databases">
        <title>The complete genomes of actinobacterial strains from the NBC collection.</title>
        <authorList>
            <person name="Joergensen T.S."/>
            <person name="Alvarez Arevalo M."/>
            <person name="Sterndorff E.B."/>
            <person name="Faurdal D."/>
            <person name="Vuksanovic O."/>
            <person name="Mourched A.-S."/>
            <person name="Charusanti P."/>
            <person name="Shaw S."/>
            <person name="Blin K."/>
            <person name="Weber T."/>
        </authorList>
    </citation>
    <scope>NUCLEOTIDE SEQUENCE</scope>
    <source>
        <strain evidence="1">NBC_00256</strain>
    </source>
</reference>
<evidence type="ECO:0000313" key="1">
    <source>
        <dbReference type="EMBL" id="WUP48917.1"/>
    </source>
</evidence>
<dbReference type="EMBL" id="CP108084">
    <property type="protein sequence ID" value="WUP48917.1"/>
    <property type="molecule type" value="Genomic_DNA"/>
</dbReference>
<evidence type="ECO:0000313" key="2">
    <source>
        <dbReference type="Proteomes" id="UP001432190"/>
    </source>
</evidence>
<dbReference type="RefSeq" id="WP_328851221.1">
    <property type="nucleotide sequence ID" value="NZ_CP108084.1"/>
</dbReference>
<accession>A0ABZ1S4F2</accession>
<protein>
    <submittedName>
        <fullName evidence="1">Uncharacterized protein</fullName>
    </submittedName>
</protein>
<organism evidence="1 2">
    <name type="scientific">Micromonospora globbae</name>
    <dbReference type="NCBI Taxonomy" id="1894969"/>
    <lineage>
        <taxon>Bacteria</taxon>
        <taxon>Bacillati</taxon>
        <taxon>Actinomycetota</taxon>
        <taxon>Actinomycetes</taxon>
        <taxon>Micromonosporales</taxon>
        <taxon>Micromonosporaceae</taxon>
        <taxon>Micromonospora</taxon>
    </lineage>
</organism>
<name>A0ABZ1S4F2_9ACTN</name>